<feature type="transmembrane region" description="Helical" evidence="8">
    <location>
        <begin position="227"/>
        <end position="247"/>
    </location>
</feature>
<dbReference type="Proteomes" id="UP000824540">
    <property type="component" value="Unassembled WGS sequence"/>
</dbReference>
<dbReference type="FunFam" id="1.20.1080.10:FF:000018">
    <property type="entry name" value="Aquaporin"/>
    <property type="match status" value="1"/>
</dbReference>
<dbReference type="OrthoDB" id="1580043at2759"/>
<comment type="caution">
    <text evidence="10">The sequence shown here is derived from an EMBL/GenBank/DDBJ whole genome shotgun (WGS) entry which is preliminary data.</text>
</comment>
<feature type="transmembrane region" description="Helical" evidence="8">
    <location>
        <begin position="103"/>
        <end position="131"/>
    </location>
</feature>
<feature type="transmembrane region" description="Helical" evidence="8">
    <location>
        <begin position="185"/>
        <end position="207"/>
    </location>
</feature>
<keyword evidence="3" id="KW-0813">Transport</keyword>
<keyword evidence="5" id="KW-0677">Repeat</keyword>
<keyword evidence="4 8" id="KW-0812">Transmembrane</keyword>
<dbReference type="Pfam" id="PF00230">
    <property type="entry name" value="MIP"/>
    <property type="match status" value="1"/>
</dbReference>
<comment type="similarity">
    <text evidence="2">Belongs to the MIP/aquaporin (TC 1.A.8) family. AQP11/AQP12 subfamily.</text>
</comment>
<organism evidence="10 11">
    <name type="scientific">Albula glossodonta</name>
    <name type="common">roundjaw bonefish</name>
    <dbReference type="NCBI Taxonomy" id="121402"/>
    <lineage>
        <taxon>Eukaryota</taxon>
        <taxon>Metazoa</taxon>
        <taxon>Chordata</taxon>
        <taxon>Craniata</taxon>
        <taxon>Vertebrata</taxon>
        <taxon>Euteleostomi</taxon>
        <taxon>Actinopterygii</taxon>
        <taxon>Neopterygii</taxon>
        <taxon>Teleostei</taxon>
        <taxon>Albuliformes</taxon>
        <taxon>Albulidae</taxon>
        <taxon>Albula</taxon>
    </lineage>
</organism>
<evidence type="ECO:0000256" key="7">
    <source>
        <dbReference type="ARBA" id="ARBA00023136"/>
    </source>
</evidence>
<dbReference type="GO" id="GO:0015267">
    <property type="term" value="F:channel activity"/>
    <property type="evidence" value="ECO:0007669"/>
    <property type="project" value="InterPro"/>
</dbReference>
<gene>
    <name evidence="10" type="ORF">JZ751_004075</name>
</gene>
<dbReference type="InterPro" id="IPR023271">
    <property type="entry name" value="Aquaporin-like"/>
</dbReference>
<feature type="transmembrane region" description="Helical" evidence="8">
    <location>
        <begin position="30"/>
        <end position="50"/>
    </location>
</feature>
<keyword evidence="6 8" id="KW-1133">Transmembrane helix</keyword>
<feature type="region of interest" description="Disordered" evidence="9">
    <location>
        <begin position="268"/>
        <end position="291"/>
    </location>
</feature>
<evidence type="ECO:0000256" key="5">
    <source>
        <dbReference type="ARBA" id="ARBA00022737"/>
    </source>
</evidence>
<dbReference type="PANTHER" id="PTHR21191:SF8">
    <property type="entry name" value="AQUAPORIN-12A-RELATED"/>
    <property type="match status" value="1"/>
</dbReference>
<dbReference type="InterPro" id="IPR023265">
    <property type="entry name" value="Aquaporin_12"/>
</dbReference>
<feature type="transmembrane region" description="Helical" evidence="8">
    <location>
        <begin position="151"/>
        <end position="173"/>
    </location>
</feature>
<dbReference type="SUPFAM" id="SSF81338">
    <property type="entry name" value="Aquaporin-like"/>
    <property type="match status" value="1"/>
</dbReference>
<comment type="subcellular location">
    <subcellularLocation>
        <location evidence="1">Membrane</location>
        <topology evidence="1">Multi-pass membrane protein</topology>
    </subcellularLocation>
</comment>
<protein>
    <recommendedName>
        <fullName evidence="8">Aquaporin</fullName>
    </recommendedName>
</protein>
<dbReference type="PRINTS" id="PR02025">
    <property type="entry name" value="AQUAPORIN12"/>
</dbReference>
<evidence type="ECO:0000313" key="10">
    <source>
        <dbReference type="EMBL" id="KAG9348054.1"/>
    </source>
</evidence>
<dbReference type="AlphaFoldDB" id="A0A8T2P698"/>
<evidence type="ECO:0000256" key="6">
    <source>
        <dbReference type="ARBA" id="ARBA00022989"/>
    </source>
</evidence>
<reference evidence="10" key="1">
    <citation type="thesis" date="2021" institute="BYU ScholarsArchive" country="Provo, UT, USA">
        <title>Applications of and Algorithms for Genome Assembly and Genomic Analyses with an Emphasis on Marine Teleosts.</title>
        <authorList>
            <person name="Pickett B.D."/>
        </authorList>
    </citation>
    <scope>NUCLEOTIDE SEQUENCE</scope>
    <source>
        <strain evidence="10">HI-2016</strain>
    </source>
</reference>
<evidence type="ECO:0000256" key="8">
    <source>
        <dbReference type="PIRNR" id="PIRNR017529"/>
    </source>
</evidence>
<accession>A0A8T2P698</accession>
<proteinExistence type="inferred from homology"/>
<evidence type="ECO:0000256" key="1">
    <source>
        <dbReference type="ARBA" id="ARBA00004141"/>
    </source>
</evidence>
<dbReference type="InterPro" id="IPR016697">
    <property type="entry name" value="Aquaporin_11/12"/>
</dbReference>
<dbReference type="Gene3D" id="1.20.1080.10">
    <property type="entry name" value="Glycerol uptake facilitator protein"/>
    <property type="match status" value="1"/>
</dbReference>
<evidence type="ECO:0000256" key="3">
    <source>
        <dbReference type="ARBA" id="ARBA00022448"/>
    </source>
</evidence>
<keyword evidence="7 8" id="KW-0472">Membrane</keyword>
<evidence type="ECO:0000256" key="9">
    <source>
        <dbReference type="SAM" id="MobiDB-lite"/>
    </source>
</evidence>
<keyword evidence="11" id="KW-1185">Reference proteome</keyword>
<dbReference type="GO" id="GO:0005737">
    <property type="term" value="C:cytoplasm"/>
    <property type="evidence" value="ECO:0007669"/>
    <property type="project" value="TreeGrafter"/>
</dbReference>
<sequence length="291" mass="31918">MSGLNVSLGYLLAVMGLGLGVGLPLRFRPLWWFTAELPASFVLAACWMEVQTLVEVGQWAGGFGPDVAVTILFLILVVHGVISQGSTGNPTVSLMSFLARESTAVTAVFGIAAQFLGAFLAHLLTTFYWSLELTDMHMIKNLMSRECSPALRVSVLQGVFTEAVCALTFHLLYMNVRHRAALFRIPLTAMTLAFLSYAASGYTSGLLNPSLAYALTFHCPGFTRLQYMTVYWFGPIAGVTLALFLYLGHIPRIFTRNLLYSQKSRFRVPKAKGSADQAERTERGQGDKKGD</sequence>
<evidence type="ECO:0000256" key="4">
    <source>
        <dbReference type="ARBA" id="ARBA00022692"/>
    </source>
</evidence>
<feature type="transmembrane region" description="Helical" evidence="8">
    <location>
        <begin position="6"/>
        <end position="23"/>
    </location>
</feature>
<dbReference type="EMBL" id="JAFBMS010000012">
    <property type="protein sequence ID" value="KAG9348054.1"/>
    <property type="molecule type" value="Genomic_DNA"/>
</dbReference>
<dbReference type="InterPro" id="IPR000425">
    <property type="entry name" value="MIP"/>
</dbReference>
<dbReference type="InterPro" id="IPR051883">
    <property type="entry name" value="AQP11/12_channel"/>
</dbReference>
<dbReference type="GO" id="GO:0016020">
    <property type="term" value="C:membrane"/>
    <property type="evidence" value="ECO:0007669"/>
    <property type="project" value="UniProtKB-SubCell"/>
</dbReference>
<feature type="compositionally biased region" description="Basic and acidic residues" evidence="9">
    <location>
        <begin position="277"/>
        <end position="291"/>
    </location>
</feature>
<dbReference type="PANTHER" id="PTHR21191">
    <property type="entry name" value="AQUAPORIN"/>
    <property type="match status" value="1"/>
</dbReference>
<name>A0A8T2P698_9TELE</name>
<evidence type="ECO:0000313" key="11">
    <source>
        <dbReference type="Proteomes" id="UP000824540"/>
    </source>
</evidence>
<dbReference type="PIRSF" id="PIRSF017529">
    <property type="entry name" value="Aquaporin_11/12"/>
    <property type="match status" value="1"/>
</dbReference>
<feature type="transmembrane region" description="Helical" evidence="8">
    <location>
        <begin position="62"/>
        <end position="82"/>
    </location>
</feature>
<evidence type="ECO:0000256" key="2">
    <source>
        <dbReference type="ARBA" id="ARBA00005900"/>
    </source>
</evidence>